<feature type="binding site" evidence="10">
    <location>
        <position position="320"/>
    </location>
    <ligand>
        <name>K(+)</name>
        <dbReference type="ChEBI" id="CHEBI:29103"/>
    </ligand>
</feature>
<sequence length="333" mass="36231">MSTSGDHKFDVCVVGSCNVDLISYVNRTPKIGETIEGNKFEKGFGGKGANQCVQAAKLDGKVAMIAKLGDDVFGQDYLENLKKLGVNTDHVLVTKEAATGVAPIIVDKEGWLVCLVALIFIYSCLSGRNSIIVILGANLLLNEDDIQKAEDVIRQSKVVVCQLEIRQETVAKTFEIARKHSVLTILNPAPMSEKLDRNLLKMADVICPNQTEAEILCDRSVETIEDAKDACKKLLELGSRIAIITMGEQGAVILDESGQCEHVKIEKCSSVCDSTGAGDSFVGTLALLMASEKKLTLKEQVKRACRVASQSVEKKGTQTSYPSKDELRFNLFE</sequence>
<evidence type="ECO:0000256" key="2">
    <source>
        <dbReference type="ARBA" id="ARBA00022679"/>
    </source>
</evidence>
<feature type="binding site" evidence="10">
    <location>
        <position position="316"/>
    </location>
    <ligand>
        <name>K(+)</name>
        <dbReference type="ChEBI" id="CHEBI:29103"/>
    </ligand>
</feature>
<dbReference type="GO" id="GO:0005524">
    <property type="term" value="F:ATP binding"/>
    <property type="evidence" value="ECO:0007669"/>
    <property type="project" value="UniProtKB-UniRule"/>
</dbReference>
<dbReference type="PANTHER" id="PTHR10584:SF166">
    <property type="entry name" value="RIBOKINASE"/>
    <property type="match status" value="1"/>
</dbReference>
<keyword evidence="7 10" id="KW-0460">Magnesium</keyword>
<evidence type="ECO:0000256" key="3">
    <source>
        <dbReference type="ARBA" id="ARBA00022723"/>
    </source>
</evidence>
<accession>A0A814GSL4</accession>
<feature type="binding site" evidence="10">
    <location>
        <position position="279"/>
    </location>
    <ligand>
        <name>substrate</name>
    </ligand>
</feature>
<keyword evidence="5 10" id="KW-0418">Kinase</keyword>
<keyword evidence="1 10" id="KW-0963">Cytoplasm</keyword>
<dbReference type="InterPro" id="IPR029056">
    <property type="entry name" value="Ribokinase-like"/>
</dbReference>
<dbReference type="GO" id="GO:0004747">
    <property type="term" value="F:ribokinase activity"/>
    <property type="evidence" value="ECO:0007669"/>
    <property type="project" value="UniProtKB-UniRule"/>
</dbReference>
<evidence type="ECO:0000313" key="13">
    <source>
        <dbReference type="EMBL" id="CAF1075678.1"/>
    </source>
</evidence>
<dbReference type="PRINTS" id="PR00990">
    <property type="entry name" value="RIBOKINASE"/>
</dbReference>
<name>A0A814GSL4_ADIRI</name>
<comment type="activity regulation">
    <text evidence="10">Activated by a monovalent cation that binds near, but not in, the active site. The most likely occupant of the site in vivo is potassium. Ion binding induces a conformational change that may alter substrate affinity.</text>
</comment>
<feature type="binding site" evidence="10">
    <location>
        <begin position="278"/>
        <end position="279"/>
    </location>
    <ligand>
        <name>ATP</name>
        <dbReference type="ChEBI" id="CHEBI:30616"/>
    </ligand>
</feature>
<comment type="caution">
    <text evidence="12">The sequence shown here is derived from an EMBL/GenBank/DDBJ whole genome shotgun (WGS) entry which is preliminary data.</text>
</comment>
<evidence type="ECO:0000256" key="4">
    <source>
        <dbReference type="ARBA" id="ARBA00022741"/>
    </source>
</evidence>
<evidence type="ECO:0000313" key="14">
    <source>
        <dbReference type="Proteomes" id="UP000663828"/>
    </source>
</evidence>
<comment type="subunit">
    <text evidence="10">Homodimer.</text>
</comment>
<keyword evidence="8 10" id="KW-0630">Potassium</keyword>
<dbReference type="EC" id="2.7.1.15" evidence="10"/>
<keyword evidence="10" id="KW-0539">Nucleus</keyword>
<evidence type="ECO:0000313" key="12">
    <source>
        <dbReference type="EMBL" id="CAF1000517.1"/>
    </source>
</evidence>
<feature type="domain" description="Carbohydrate kinase PfkB" evidence="11">
    <location>
        <begin position="10"/>
        <end position="323"/>
    </location>
</feature>
<evidence type="ECO:0000256" key="6">
    <source>
        <dbReference type="ARBA" id="ARBA00022840"/>
    </source>
</evidence>
<dbReference type="EMBL" id="CAJNOJ010000087">
    <property type="protein sequence ID" value="CAF1075678.1"/>
    <property type="molecule type" value="Genomic_DNA"/>
</dbReference>
<keyword evidence="14" id="KW-1185">Reference proteome</keyword>
<dbReference type="UniPathway" id="UPA00916">
    <property type="reaction ID" value="UER00889"/>
</dbReference>
<reference evidence="12" key="1">
    <citation type="submission" date="2021-02" db="EMBL/GenBank/DDBJ databases">
        <authorList>
            <person name="Nowell W R."/>
        </authorList>
    </citation>
    <scope>NUCLEOTIDE SEQUENCE</scope>
</reference>
<feature type="binding site" evidence="10">
    <location>
        <begin position="245"/>
        <end position="250"/>
    </location>
    <ligand>
        <name>ATP</name>
        <dbReference type="ChEBI" id="CHEBI:30616"/>
    </ligand>
</feature>
<dbReference type="InterPro" id="IPR002139">
    <property type="entry name" value="Ribo/fructo_kinase"/>
</dbReference>
<feature type="binding site" evidence="10">
    <location>
        <position position="311"/>
    </location>
    <ligand>
        <name>K(+)</name>
        <dbReference type="ChEBI" id="CHEBI:29103"/>
    </ligand>
</feature>
<evidence type="ECO:0000256" key="1">
    <source>
        <dbReference type="ARBA" id="ARBA00022490"/>
    </source>
</evidence>
<comment type="function">
    <text evidence="10">Catalyzes the phosphorylation of ribose at O-5 in a reaction requiring ATP and magnesium. The resulting D-ribose-5-phosphate can then be used either for sythesis of nucleotides, histidine, and tryptophan, or as a component of the pentose phosphate pathway.</text>
</comment>
<evidence type="ECO:0000259" key="11">
    <source>
        <dbReference type="Pfam" id="PF00294"/>
    </source>
</evidence>
<dbReference type="Proteomes" id="UP000663828">
    <property type="component" value="Unassembled WGS sequence"/>
</dbReference>
<dbReference type="Pfam" id="PF00294">
    <property type="entry name" value="PfkB"/>
    <property type="match status" value="1"/>
</dbReference>
<comment type="catalytic activity">
    <reaction evidence="10">
        <text>D-ribose + ATP = D-ribose 5-phosphate + ADP + H(+)</text>
        <dbReference type="Rhea" id="RHEA:13697"/>
        <dbReference type="ChEBI" id="CHEBI:15378"/>
        <dbReference type="ChEBI" id="CHEBI:30616"/>
        <dbReference type="ChEBI" id="CHEBI:47013"/>
        <dbReference type="ChEBI" id="CHEBI:78346"/>
        <dbReference type="ChEBI" id="CHEBI:456216"/>
        <dbReference type="EC" id="2.7.1.15"/>
    </reaction>
</comment>
<feature type="binding site" evidence="10">
    <location>
        <begin position="18"/>
        <end position="20"/>
    </location>
    <ligand>
        <name>substrate</name>
    </ligand>
</feature>
<feature type="binding site" evidence="10">
    <location>
        <position position="209"/>
    </location>
    <ligand>
        <name>ATP</name>
        <dbReference type="ChEBI" id="CHEBI:30616"/>
    </ligand>
</feature>
<feature type="binding site" evidence="10">
    <location>
        <position position="164"/>
    </location>
    <ligand>
        <name>substrate</name>
    </ligand>
</feature>
<dbReference type="SUPFAM" id="SSF53613">
    <property type="entry name" value="Ribokinase-like"/>
    <property type="match status" value="1"/>
</dbReference>
<feature type="active site" description="Proton acceptor" evidence="10">
    <location>
        <position position="279"/>
    </location>
</feature>
<feature type="binding site" evidence="10">
    <location>
        <begin position="46"/>
        <end position="50"/>
    </location>
    <ligand>
        <name>substrate</name>
    </ligand>
</feature>
<dbReference type="Proteomes" id="UP000663852">
    <property type="component" value="Unassembled WGS sequence"/>
</dbReference>
<gene>
    <name evidence="13" type="ORF">EDS130_LOCUS18681</name>
    <name evidence="12" type="ORF">XAT740_LOCUS13180</name>
</gene>
<comment type="pathway">
    <text evidence="10">Carbohydrate metabolism; D-ribose degradation; D-ribose 5-phosphate from beta-D-ribopyranose: step 2/2.</text>
</comment>
<keyword evidence="3 10" id="KW-0479">Metal-binding</keyword>
<evidence type="ECO:0000256" key="8">
    <source>
        <dbReference type="ARBA" id="ARBA00022958"/>
    </source>
</evidence>
<organism evidence="12 14">
    <name type="scientific">Adineta ricciae</name>
    <name type="common">Rotifer</name>
    <dbReference type="NCBI Taxonomy" id="249248"/>
    <lineage>
        <taxon>Eukaryota</taxon>
        <taxon>Metazoa</taxon>
        <taxon>Spiralia</taxon>
        <taxon>Gnathifera</taxon>
        <taxon>Rotifera</taxon>
        <taxon>Eurotatoria</taxon>
        <taxon>Bdelloidea</taxon>
        <taxon>Adinetida</taxon>
        <taxon>Adinetidae</taxon>
        <taxon>Adineta</taxon>
    </lineage>
</organism>
<dbReference type="GO" id="GO:0046872">
    <property type="term" value="F:metal ion binding"/>
    <property type="evidence" value="ECO:0007669"/>
    <property type="project" value="UniProtKB-KW"/>
</dbReference>
<evidence type="ECO:0000256" key="9">
    <source>
        <dbReference type="ARBA" id="ARBA00023277"/>
    </source>
</evidence>
<dbReference type="GO" id="GO:0005829">
    <property type="term" value="C:cytosol"/>
    <property type="evidence" value="ECO:0007669"/>
    <property type="project" value="TreeGrafter"/>
</dbReference>
<dbReference type="FunFam" id="3.40.1190.20:FF:000010">
    <property type="entry name" value="Ribokinase"/>
    <property type="match status" value="1"/>
</dbReference>
<keyword evidence="6 10" id="KW-0067">ATP-binding</keyword>
<proteinExistence type="inferred from homology"/>
<dbReference type="GO" id="GO:0019303">
    <property type="term" value="P:D-ribose catabolic process"/>
    <property type="evidence" value="ECO:0007669"/>
    <property type="project" value="UniProtKB-UniRule"/>
</dbReference>
<keyword evidence="9 10" id="KW-0119">Carbohydrate metabolism</keyword>
<dbReference type="InterPro" id="IPR011877">
    <property type="entry name" value="Ribokinase"/>
</dbReference>
<comment type="subcellular location">
    <subcellularLocation>
        <location evidence="10">Cytoplasm</location>
    </subcellularLocation>
    <subcellularLocation>
        <location evidence="10">Nucleus</location>
    </subcellularLocation>
</comment>
<comment type="cofactor">
    <cofactor evidence="10">
        <name>Mg(2+)</name>
        <dbReference type="ChEBI" id="CHEBI:18420"/>
    </cofactor>
    <text evidence="10">Requires a divalent cation, most likely magnesium in vivo, as an electrophilic catalyst to aid phosphoryl group transfer. It is the chelate of the metal and the nucleotide that is the actual substrate.</text>
</comment>
<dbReference type="AlphaFoldDB" id="A0A814GSL4"/>
<dbReference type="GO" id="GO:0005634">
    <property type="term" value="C:nucleus"/>
    <property type="evidence" value="ECO:0007669"/>
    <property type="project" value="UniProtKB-SubCell"/>
</dbReference>
<evidence type="ECO:0000256" key="7">
    <source>
        <dbReference type="ARBA" id="ARBA00022842"/>
    </source>
</evidence>
<protein>
    <recommendedName>
        <fullName evidence="10">Ribokinase</fullName>
        <shortName evidence="10">RK</shortName>
        <ecNumber evidence="10">2.7.1.15</ecNumber>
    </recommendedName>
</protein>
<dbReference type="CDD" id="cd01174">
    <property type="entry name" value="ribokinase"/>
    <property type="match status" value="1"/>
</dbReference>
<dbReference type="InterPro" id="IPR011611">
    <property type="entry name" value="PfkB_dom"/>
</dbReference>
<dbReference type="OrthoDB" id="415590at2759"/>
<comment type="similarity">
    <text evidence="10">Belongs to the carbohydrate kinase PfkB family. Ribokinase subfamily.</text>
</comment>
<feature type="binding site" evidence="10">
    <location>
        <position position="275"/>
    </location>
    <ligand>
        <name>K(+)</name>
        <dbReference type="ChEBI" id="CHEBI:29103"/>
    </ligand>
</feature>
<comment type="caution">
    <text evidence="10">Lacks conserved residue(s) required for the propagation of feature annotation.</text>
</comment>
<feature type="binding site" evidence="10">
    <location>
        <position position="314"/>
    </location>
    <ligand>
        <name>K(+)</name>
        <dbReference type="ChEBI" id="CHEBI:29103"/>
    </ligand>
</feature>
<dbReference type="HAMAP" id="MF_01987">
    <property type="entry name" value="Ribokinase"/>
    <property type="match status" value="1"/>
</dbReference>
<feature type="binding site" evidence="10">
    <location>
        <position position="273"/>
    </location>
    <ligand>
        <name>K(+)</name>
        <dbReference type="ChEBI" id="CHEBI:29103"/>
    </ligand>
</feature>
<dbReference type="PANTHER" id="PTHR10584">
    <property type="entry name" value="SUGAR KINASE"/>
    <property type="match status" value="1"/>
</dbReference>
<keyword evidence="2 10" id="KW-0808">Transferase</keyword>
<dbReference type="NCBIfam" id="TIGR02152">
    <property type="entry name" value="D_ribokin_bact"/>
    <property type="match status" value="1"/>
</dbReference>
<keyword evidence="4 10" id="KW-0547">Nucleotide-binding</keyword>
<dbReference type="EMBL" id="CAJNOR010000759">
    <property type="protein sequence ID" value="CAF1000517.1"/>
    <property type="molecule type" value="Genomic_DNA"/>
</dbReference>
<evidence type="ECO:0000256" key="5">
    <source>
        <dbReference type="ARBA" id="ARBA00022777"/>
    </source>
</evidence>
<dbReference type="Gene3D" id="3.40.1190.20">
    <property type="match status" value="1"/>
</dbReference>
<evidence type="ECO:0000256" key="10">
    <source>
        <dbReference type="HAMAP-Rule" id="MF_03215"/>
    </source>
</evidence>